<gene>
    <name evidence="4" type="ORF">HYN49_10015</name>
</gene>
<dbReference type="InterPro" id="IPR052918">
    <property type="entry name" value="Motility_Chemotaxis_Reg"/>
</dbReference>
<evidence type="ECO:0000313" key="4">
    <source>
        <dbReference type="EMBL" id="AWI26208.1"/>
    </source>
</evidence>
<dbReference type="KEGG" id="fpal:HYN49_10015"/>
<reference evidence="4 5" key="1">
    <citation type="submission" date="2018-05" db="EMBL/GenBank/DDBJ databases">
        <title>Genome sequencing of Flavobacterium sp. HYN0049.</title>
        <authorList>
            <person name="Yi H."/>
            <person name="Baek C."/>
        </authorList>
    </citation>
    <scope>NUCLEOTIDE SEQUENCE [LARGE SCALE GENOMIC DNA]</scope>
    <source>
        <strain evidence="4 5">HYN0049</strain>
    </source>
</reference>
<dbReference type="Proteomes" id="UP000244937">
    <property type="component" value="Chromosome"/>
</dbReference>
<dbReference type="InterPro" id="IPR026444">
    <property type="entry name" value="Secre_tail"/>
</dbReference>
<feature type="domain" description="Secretion system C-terminal sorting" evidence="3">
    <location>
        <begin position="449"/>
        <end position="510"/>
    </location>
</feature>
<dbReference type="PANTHER" id="PTHR35580">
    <property type="entry name" value="CELL SURFACE GLYCOPROTEIN (S-LAYER PROTEIN)-LIKE PROTEIN"/>
    <property type="match status" value="1"/>
</dbReference>
<dbReference type="EMBL" id="CP029187">
    <property type="protein sequence ID" value="AWI26208.1"/>
    <property type="molecule type" value="Genomic_DNA"/>
</dbReference>
<evidence type="ECO:0000256" key="2">
    <source>
        <dbReference type="SAM" id="SignalP"/>
    </source>
</evidence>
<accession>A0A2S1SIH1</accession>
<organism evidence="4 5">
    <name type="scientific">Flavobacterium pallidum</name>
    <dbReference type="NCBI Taxonomy" id="2172098"/>
    <lineage>
        <taxon>Bacteria</taxon>
        <taxon>Pseudomonadati</taxon>
        <taxon>Bacteroidota</taxon>
        <taxon>Flavobacteriia</taxon>
        <taxon>Flavobacteriales</taxon>
        <taxon>Flavobacteriaceae</taxon>
        <taxon>Flavobacterium</taxon>
    </lineage>
</organism>
<feature type="chain" id="PRO_5015703290" description="Secretion system C-terminal sorting domain-containing protein" evidence="2">
    <location>
        <begin position="18"/>
        <end position="513"/>
    </location>
</feature>
<feature type="signal peptide" evidence="2">
    <location>
        <begin position="1"/>
        <end position="17"/>
    </location>
</feature>
<protein>
    <recommendedName>
        <fullName evidence="3">Secretion system C-terminal sorting domain-containing protein</fullName>
    </recommendedName>
</protein>
<dbReference type="SUPFAM" id="SSF101898">
    <property type="entry name" value="NHL repeat"/>
    <property type="match status" value="1"/>
</dbReference>
<name>A0A2S1SIH1_9FLAO</name>
<dbReference type="InterPro" id="IPR011042">
    <property type="entry name" value="6-blade_b-propeller_TolB-like"/>
</dbReference>
<dbReference type="RefSeq" id="WP_108903986.1">
    <property type="nucleotide sequence ID" value="NZ_CP029187.1"/>
</dbReference>
<dbReference type="Pfam" id="PF18962">
    <property type="entry name" value="Por_Secre_tail"/>
    <property type="match status" value="1"/>
</dbReference>
<dbReference type="NCBIfam" id="TIGR04183">
    <property type="entry name" value="Por_Secre_tail"/>
    <property type="match status" value="1"/>
</dbReference>
<keyword evidence="1 2" id="KW-0732">Signal</keyword>
<dbReference type="AlphaFoldDB" id="A0A2S1SIH1"/>
<dbReference type="PANTHER" id="PTHR35580:SF1">
    <property type="entry name" value="PHYTASE-LIKE DOMAIN-CONTAINING PROTEIN"/>
    <property type="match status" value="1"/>
</dbReference>
<dbReference type="OrthoDB" id="1405326at2"/>
<proteinExistence type="predicted"/>
<evidence type="ECO:0000256" key="1">
    <source>
        <dbReference type="ARBA" id="ARBA00022729"/>
    </source>
</evidence>
<evidence type="ECO:0000259" key="3">
    <source>
        <dbReference type="Pfam" id="PF18962"/>
    </source>
</evidence>
<dbReference type="Gene3D" id="2.120.10.30">
    <property type="entry name" value="TolB, C-terminal domain"/>
    <property type="match status" value="1"/>
</dbReference>
<evidence type="ECO:0000313" key="5">
    <source>
        <dbReference type="Proteomes" id="UP000244937"/>
    </source>
</evidence>
<sequence length="513" mass="55999">MKKITFLLLLCITAAQSQNFEWLQTPEITFGMNPDGISYPLATDNSGHVYMAGYKENPVPYNDVMGNVFCNKYDTGGNLLYSKILSGEVTVYEMATDNDGNLIMALGYRHSIVFDNIAFLTGLDDVQYLMVKFDPDGNMLWYRPIEIQDSFVNDFRTIVTDSGNNIYIGYDDYNYSYIMKLDASGATQLTITQEYAKMVTSISVDNQGNIYGAGACAESIATFGGVAAGAPFGYNTYAVKYNAAGQFQWIKYVEDVTCPFPQIKAKTPDAVYFSSYLFGSYDFGPINTEGPTEGGFSDFFLAKLNSAGEYQWVREVSGIGSVTTGVKNFLELDNEGNIYFAGGTKGVVNWGNGIITDNGDYNDDAVLVKYDSNGNAQMAVMAGGDSYDRTDSVRIAADGAIYLSGMAYGDADFGDFTHDADDFQSYPFLTRISSAPLGVPENEDIKMALYPNPAKNDIRFTANTAVSGTIWNMIGQKVVDFSVDAGQTVDVSSLAQGTYLVNANGKGLKFVKQ</sequence>
<keyword evidence="5" id="KW-1185">Reference proteome</keyword>